<proteinExistence type="predicted"/>
<reference evidence="2" key="1">
    <citation type="submission" date="2022-11" db="UniProtKB">
        <authorList>
            <consortium name="WormBaseParasite"/>
        </authorList>
    </citation>
    <scope>IDENTIFICATION</scope>
</reference>
<name>A0AC34GUM5_9BILA</name>
<sequence>MNPNNFKNQLEFISTTIGALNHPERLQVGGAYDSGMPWKSDSSIRDFQKYVKSFQQHGPYYLLMEFSTIVKNLNKTESKPFPISAIIFISNTSNAALLGAHFLSSNLTNVQITFVLLGNNADENNLKNYSTNFIYWKDLSKSQPDGWNDDVAAAAYKCKLSTTVNSPPMLTSTSPSTSLSTTSRPDYYPCKSNIVFVLDSSSDNGDMEFKQVQNLLINNIVTANWTHFERIGLMSYADHSSSIYEYGSFSAKHDFDTIVKSYVTKFSNKNSITFGIGTLMKTFIDVPLNFQNTVFFTSTSDPADVARASTNSHIIDQRGALIIVAIYPASKQDLLPLVDDPSKIIEFNPLSNIDYDTYAREILKHFYCGSSTATPATAPTFSSTTPTPSAPTSSTPYVVTAKTSTPSVPTSSTPAPYYPCQSWISFSYDDSSTLKYNDFKTQMNFIASVIGVLNYPERVQVVGMYNQLVTWNSGLTIQEIQNAVISQLSHAELYSLRSQFASLITNLQNIQINNIPIGAIIFISDTSDRALANAYRFMPQLSSVQLTFVLLGKNVDASKLTQFSSNFITWSDLSNPQPSGWNDIVAAAAYGLPQTIPSSTPSMSPTGPTTTLVPASSMGSTSTGTGTTVTTPEPFILCQSWISFSYDDSSTLQNNDYKTQMNFISTVIETINYPNRLRIAGAFTDAAYWNSHQTIGQMQTELGYIEQTSNAYKLLQQFANLVTDLQNTNTTTSPVGALIFISDTSDRALANAARFMPQLSSVQLTFVLLGTNVDATKLTIFSSNFIYWSDLSQPQPDNWNNVFYNAYGCNGVITRQPPSTVSTLATAASSTVQSSTVPSTTTTSSAAASSTTSNIATTVQSTTKATTSATTSMNQPSSTAPSSSPLIPYLPCQHWISFSYDDSVFLNNIDFKAQMSFISSTIGNIHYPDQLRVVGAFTYVAFWKSNQKIAQMQAELNSLEQTAISYSLSQPFGNLLVDAERIGDIKHWSISALIFISDTSDLALADANISFNQLPSTVKITFVLLGSNVDSKKLLPYSNNFIYWPDLSQPQPDNWDIVSLKAFGCPTTMTYPPSVSPTRAEITTYKTQTVTVQTSHSTTPSTPYIVTNTRGGITIHTIQTIEPYLPCQSWISFSFDDSNVMEYADFMTQVNFISRIIGSINYPERIAVSGMYYDPVTWNSGLTIPQIQTFVTYMHQSGPYSLRSQFGALTNNLQNIQINNSPVGSVIFISDTSDAALDGAEALFYQLQNVRITFVLLGSNVDATKLTKYSSNFIYWSDLSQPQPDNWDNLFYHAYGCNGIITQQTTSTFSSVVPSAATSSSTFVPYIPCPSWISFSYDDSSSLNNVDFKTQLSFISSAINQINYPDRLRVNGVFTEVATFNSHQTIAQMQRELAAFTNTTANQYSLLQEFARLFTDVETIANGTTWPIGSLIFISNTSDPALANADHFFNLLPPSVKITFVLLGNNVDSTKLARFSNNFIYWSNLSQPQPDNWDNKYYNVYGCTHTPLTTPFLPTRSTTKLSSTVTTALPYVYPRVADIVFILDDSNCDDLNSNINSQTDTIWKVLSNSTLSDYGVRVANPRSICSLGYNSRFSTNLLAFHSNLLDCHYGYDSNFTIEKALRSSMSFAYQFSRNISESLIFVVFTLNNGTALQIGDDGSAINAAIKYRNKCMKPGNVEIIQINPSVANVSPTLGDYFFMHDDPNLFEKFANAIMAAKIYGKSGIFEYDCIDTIVP</sequence>
<accession>A0AC34GUM5</accession>
<evidence type="ECO:0000313" key="2">
    <source>
        <dbReference type="WBParaSite" id="ES5_v2.g8557.t1"/>
    </source>
</evidence>
<dbReference type="WBParaSite" id="ES5_v2.g8557.t1">
    <property type="protein sequence ID" value="ES5_v2.g8557.t1"/>
    <property type="gene ID" value="ES5_v2.g8557"/>
</dbReference>
<evidence type="ECO:0000313" key="1">
    <source>
        <dbReference type="Proteomes" id="UP000887579"/>
    </source>
</evidence>
<dbReference type="Proteomes" id="UP000887579">
    <property type="component" value="Unplaced"/>
</dbReference>
<protein>
    <submittedName>
        <fullName evidence="2">VWFA domain-containing protein</fullName>
    </submittedName>
</protein>
<organism evidence="1 2">
    <name type="scientific">Panagrolaimus sp. ES5</name>
    <dbReference type="NCBI Taxonomy" id="591445"/>
    <lineage>
        <taxon>Eukaryota</taxon>
        <taxon>Metazoa</taxon>
        <taxon>Ecdysozoa</taxon>
        <taxon>Nematoda</taxon>
        <taxon>Chromadorea</taxon>
        <taxon>Rhabditida</taxon>
        <taxon>Tylenchina</taxon>
        <taxon>Panagrolaimomorpha</taxon>
        <taxon>Panagrolaimoidea</taxon>
        <taxon>Panagrolaimidae</taxon>
        <taxon>Panagrolaimus</taxon>
    </lineage>
</organism>